<dbReference type="RefSeq" id="WP_012930035.1">
    <property type="nucleotide sequence ID" value="NC_013730.1"/>
</dbReference>
<proteinExistence type="predicted"/>
<dbReference type="AlphaFoldDB" id="D2QRV7"/>
<gene>
    <name evidence="1" type="ordered locus">Slin_5573</name>
</gene>
<dbReference type="STRING" id="504472.Slin_5573"/>
<dbReference type="eggNOG" id="COG2259">
    <property type="taxonomic scope" value="Bacteria"/>
</dbReference>
<dbReference type="Pfam" id="PF20329">
    <property type="entry name" value="DUF6624"/>
    <property type="match status" value="1"/>
</dbReference>
<dbReference type="Proteomes" id="UP000002028">
    <property type="component" value="Chromosome"/>
</dbReference>
<reference evidence="1 2" key="1">
    <citation type="journal article" date="2010" name="Stand. Genomic Sci.">
        <title>Complete genome sequence of Spirosoma linguale type strain (1).</title>
        <authorList>
            <person name="Lail K."/>
            <person name="Sikorski J."/>
            <person name="Saunders E."/>
            <person name="Lapidus A."/>
            <person name="Glavina Del Rio T."/>
            <person name="Copeland A."/>
            <person name="Tice H."/>
            <person name="Cheng J.-F."/>
            <person name="Lucas S."/>
            <person name="Nolan M."/>
            <person name="Bruce D."/>
            <person name="Goodwin L."/>
            <person name="Pitluck S."/>
            <person name="Ivanova N."/>
            <person name="Mavromatis K."/>
            <person name="Ovchinnikova G."/>
            <person name="Pati A."/>
            <person name="Chen A."/>
            <person name="Palaniappan K."/>
            <person name="Land M."/>
            <person name="Hauser L."/>
            <person name="Chang Y.-J."/>
            <person name="Jeffries C.D."/>
            <person name="Chain P."/>
            <person name="Brettin T."/>
            <person name="Detter J.C."/>
            <person name="Schuetze A."/>
            <person name="Rohde M."/>
            <person name="Tindall B.J."/>
            <person name="Goeker M."/>
            <person name="Bristow J."/>
            <person name="Eisen J.A."/>
            <person name="Markowitz V."/>
            <person name="Hugenholtz P."/>
            <person name="Kyrpides N.C."/>
            <person name="Klenk H.-P."/>
            <person name="Chen F."/>
        </authorList>
    </citation>
    <scope>NUCLEOTIDE SEQUENCE [LARGE SCALE GENOMIC DNA]</scope>
    <source>
        <strain evidence="2">ATCC 33905 / DSM 74 / LMG 10896 / Claus 1</strain>
    </source>
</reference>
<dbReference type="KEGG" id="sli:Slin_5573"/>
<dbReference type="EMBL" id="CP001769">
    <property type="protein sequence ID" value="ADB41539.1"/>
    <property type="molecule type" value="Genomic_DNA"/>
</dbReference>
<organism evidence="1 2">
    <name type="scientific">Spirosoma linguale (strain ATCC 33905 / DSM 74 / LMG 10896 / Claus 1)</name>
    <dbReference type="NCBI Taxonomy" id="504472"/>
    <lineage>
        <taxon>Bacteria</taxon>
        <taxon>Pseudomonadati</taxon>
        <taxon>Bacteroidota</taxon>
        <taxon>Cytophagia</taxon>
        <taxon>Cytophagales</taxon>
        <taxon>Cytophagaceae</taxon>
        <taxon>Spirosoma</taxon>
    </lineage>
</organism>
<evidence type="ECO:0000313" key="1">
    <source>
        <dbReference type="EMBL" id="ADB41539.1"/>
    </source>
</evidence>
<keyword evidence="2" id="KW-1185">Reference proteome</keyword>
<dbReference type="InterPro" id="IPR046732">
    <property type="entry name" value="DUF6624"/>
</dbReference>
<dbReference type="HOGENOM" id="CLU_104584_2_0_10"/>
<name>D2QRV7_SPILD</name>
<sequence>MLYPDIAQELIERQRNDLDSRQRLAAEGKLAGGYNPEMEEVHLDNARRLQEIIVQIGWPAQEQVGEEASQAAWLIVQHAISLPAFMKSSFALMNEQAKTRKIDPVNLAFLADRIAMYENQPQVYGTQFVDDGQGRLVCYQLDDSVEKVNQRRQMLGLNTIDEQLVELTARMNVEQAKLPTANERQQMQEDYDAWRRKVGWISA</sequence>
<accession>D2QRV7</accession>
<evidence type="ECO:0000313" key="2">
    <source>
        <dbReference type="Proteomes" id="UP000002028"/>
    </source>
</evidence>
<protein>
    <submittedName>
        <fullName evidence="1">Uncharacterized protein</fullName>
    </submittedName>
</protein>